<gene>
    <name evidence="1" type="ORF">QF025_000607</name>
</gene>
<comment type="caution">
    <text evidence="1">The sequence shown here is derived from an EMBL/GenBank/DDBJ whole genome shotgun (WGS) entry which is preliminary data.</text>
</comment>
<organism evidence="1 2">
    <name type="scientific">Paraburkholderia graminis</name>
    <dbReference type="NCBI Taxonomy" id="60548"/>
    <lineage>
        <taxon>Bacteria</taxon>
        <taxon>Pseudomonadati</taxon>
        <taxon>Pseudomonadota</taxon>
        <taxon>Betaproteobacteria</taxon>
        <taxon>Burkholderiales</taxon>
        <taxon>Burkholderiaceae</taxon>
        <taxon>Paraburkholderia</taxon>
    </lineage>
</organism>
<dbReference type="EMBL" id="JAVIZN010000002">
    <property type="protein sequence ID" value="MDR6201887.1"/>
    <property type="molecule type" value="Genomic_DNA"/>
</dbReference>
<dbReference type="RefSeq" id="WP_310030137.1">
    <property type="nucleotide sequence ID" value="NZ_JAVIZN010000002.1"/>
</dbReference>
<evidence type="ECO:0000313" key="2">
    <source>
        <dbReference type="Proteomes" id="UP001245184"/>
    </source>
</evidence>
<evidence type="ECO:0000313" key="1">
    <source>
        <dbReference type="EMBL" id="MDR6201887.1"/>
    </source>
</evidence>
<reference evidence="1 2" key="1">
    <citation type="submission" date="2023-08" db="EMBL/GenBank/DDBJ databases">
        <title>Genome sequencing of plant associated microbes to promote plant fitness in Sorghum bicolor and Oryza sativa.</title>
        <authorList>
            <person name="Coleman-Derr D."/>
        </authorList>
    </citation>
    <scope>NUCLEOTIDE SEQUENCE [LARGE SCALE GENOMIC DNA]</scope>
    <source>
        <strain evidence="1 2">SLBN-33</strain>
    </source>
</reference>
<name>A0ABD5C9H4_9BURK</name>
<dbReference type="AlphaFoldDB" id="A0ABD5C9H4"/>
<proteinExistence type="predicted"/>
<protein>
    <submittedName>
        <fullName evidence="1">Uncharacterized protein</fullName>
    </submittedName>
</protein>
<accession>A0ABD5C9H4</accession>
<sequence length="172" mass="19418">MTKPTNTVHVNTTQLHRTAHGTTPSRCVALRLWGFDESEAQLWISRLSARNGTIAWKLSRVRHDTDADIVVHMVKPTRRENDTFCWHSVQANRAVLASYAAGRHEMILFAGTHHQLPPRRSGHWALTGKLSPQAALERLGRLIDATSTQRAATEGPFDRELLRMIAQQLDIE</sequence>
<dbReference type="Proteomes" id="UP001245184">
    <property type="component" value="Unassembled WGS sequence"/>
</dbReference>